<organism evidence="1 2">
    <name type="scientific">Imhoffiella purpurea</name>
    <dbReference type="NCBI Taxonomy" id="1249627"/>
    <lineage>
        <taxon>Bacteria</taxon>
        <taxon>Pseudomonadati</taxon>
        <taxon>Pseudomonadota</taxon>
        <taxon>Gammaproteobacteria</taxon>
        <taxon>Chromatiales</taxon>
        <taxon>Chromatiaceae</taxon>
        <taxon>Imhoffiella</taxon>
    </lineage>
</organism>
<keyword evidence="2" id="KW-1185">Reference proteome</keyword>
<dbReference type="STRING" id="1249627.D779_2326"/>
<dbReference type="Proteomes" id="UP000019460">
    <property type="component" value="Unassembled WGS sequence"/>
</dbReference>
<evidence type="ECO:0000313" key="1">
    <source>
        <dbReference type="EMBL" id="EXJ14632.1"/>
    </source>
</evidence>
<evidence type="ECO:0000313" key="2">
    <source>
        <dbReference type="Proteomes" id="UP000019460"/>
    </source>
</evidence>
<proteinExistence type="predicted"/>
<evidence type="ECO:0008006" key="3">
    <source>
        <dbReference type="Google" id="ProtNLM"/>
    </source>
</evidence>
<gene>
    <name evidence="1" type="ORF">D779_2326</name>
</gene>
<name>W9VF14_9GAMM</name>
<dbReference type="InterPro" id="IPR021327">
    <property type="entry name" value="DUF2934"/>
</dbReference>
<protein>
    <recommendedName>
        <fullName evidence="3">DUF2934 domain-containing protein</fullName>
    </recommendedName>
</protein>
<dbReference type="Pfam" id="PF11154">
    <property type="entry name" value="DUF2934"/>
    <property type="match status" value="1"/>
</dbReference>
<accession>W9VF14</accession>
<dbReference type="AlphaFoldDB" id="W9VF14"/>
<comment type="caution">
    <text evidence="1">The sequence shown here is derived from an EMBL/GenBank/DDBJ whole genome shotgun (WGS) entry which is preliminary data.</text>
</comment>
<dbReference type="EMBL" id="AONC01000038">
    <property type="protein sequence ID" value="EXJ14632.1"/>
    <property type="molecule type" value="Genomic_DNA"/>
</dbReference>
<reference evidence="1 2" key="1">
    <citation type="submission" date="2012-11" db="EMBL/GenBank/DDBJ databases">
        <title>Genome assembly of Thiorhodococcus sp. AK35.</title>
        <authorList>
            <person name="Nupur N."/>
            <person name="Khatri I."/>
            <person name="Subramanian S."/>
            <person name="Pinnaka A."/>
        </authorList>
    </citation>
    <scope>NUCLEOTIDE SEQUENCE [LARGE SCALE GENOMIC DNA]</scope>
    <source>
        <strain evidence="1 2">AK35</strain>
    </source>
</reference>
<sequence>MIEIAAYYLSRKRDFEPGGAEADWLAAERAIDIMIAERLFGRSMAPEARAEIIRNALVLQPD</sequence>